<evidence type="ECO:0000256" key="3">
    <source>
        <dbReference type="ARBA" id="ARBA00022692"/>
    </source>
</evidence>
<dbReference type="Proteomes" id="UP000001514">
    <property type="component" value="Unassembled WGS sequence"/>
</dbReference>
<dbReference type="Gramene" id="EFJ35351">
    <property type="protein sequence ID" value="EFJ35351"/>
    <property type="gene ID" value="SELMODRAFT_79996"/>
</dbReference>
<proteinExistence type="inferred from homology"/>
<dbReference type="OMA" id="YVNINYV"/>
<evidence type="ECO:0000256" key="2">
    <source>
        <dbReference type="ARBA" id="ARBA00006824"/>
    </source>
</evidence>
<name>D8QX54_SELML</name>
<feature type="non-terminal residue" evidence="7">
    <location>
        <position position="1"/>
    </location>
</feature>
<dbReference type="HOGENOM" id="CLU_049109_8_2_1"/>
<accession>D8QX54</accession>
<dbReference type="GO" id="GO:0016020">
    <property type="term" value="C:membrane"/>
    <property type="evidence" value="ECO:0007669"/>
    <property type="project" value="UniProtKB-SubCell"/>
</dbReference>
<dbReference type="FunCoup" id="D8QX54">
    <property type="interactions" value="436"/>
</dbReference>
<dbReference type="InterPro" id="IPR007248">
    <property type="entry name" value="Mpv17_PMP22"/>
</dbReference>
<gene>
    <name evidence="7" type="ORF">SELMODRAFT_79996</name>
</gene>
<comment type="similarity">
    <text evidence="2 6">Belongs to the peroxisomal membrane protein PXMP2/4 family.</text>
</comment>
<evidence type="ECO:0000313" key="7">
    <source>
        <dbReference type="EMBL" id="EFJ35351.1"/>
    </source>
</evidence>
<evidence type="ECO:0000256" key="5">
    <source>
        <dbReference type="ARBA" id="ARBA00023136"/>
    </source>
</evidence>
<evidence type="ECO:0000256" key="1">
    <source>
        <dbReference type="ARBA" id="ARBA00004141"/>
    </source>
</evidence>
<organism evidence="8">
    <name type="scientific">Selaginella moellendorffii</name>
    <name type="common">Spikemoss</name>
    <dbReference type="NCBI Taxonomy" id="88036"/>
    <lineage>
        <taxon>Eukaryota</taxon>
        <taxon>Viridiplantae</taxon>
        <taxon>Streptophyta</taxon>
        <taxon>Embryophyta</taxon>
        <taxon>Tracheophyta</taxon>
        <taxon>Lycopodiopsida</taxon>
        <taxon>Selaginellales</taxon>
        <taxon>Selaginellaceae</taxon>
        <taxon>Selaginella</taxon>
    </lineage>
</organism>
<dbReference type="EMBL" id="GL377568">
    <property type="protein sequence ID" value="EFJ35351.1"/>
    <property type="molecule type" value="Genomic_DNA"/>
</dbReference>
<keyword evidence="4" id="KW-1133">Transmembrane helix</keyword>
<dbReference type="AlphaFoldDB" id="D8QX54"/>
<evidence type="ECO:0000313" key="8">
    <source>
        <dbReference type="Proteomes" id="UP000001514"/>
    </source>
</evidence>
<dbReference type="Pfam" id="PF04117">
    <property type="entry name" value="Mpv17_PMP22"/>
    <property type="match status" value="1"/>
</dbReference>
<evidence type="ECO:0000256" key="6">
    <source>
        <dbReference type="RuleBase" id="RU363053"/>
    </source>
</evidence>
<keyword evidence="5" id="KW-0472">Membrane</keyword>
<evidence type="ECO:0000256" key="4">
    <source>
        <dbReference type="ARBA" id="ARBA00022989"/>
    </source>
</evidence>
<keyword evidence="3" id="KW-0812">Transmembrane</keyword>
<dbReference type="PANTHER" id="PTHR11266">
    <property type="entry name" value="PEROXISOMAL MEMBRANE PROTEIN 2, PXMP2 MPV17"/>
    <property type="match status" value="1"/>
</dbReference>
<dbReference type="STRING" id="88036.D8QX54"/>
<dbReference type="eggNOG" id="KOG1944">
    <property type="taxonomic scope" value="Eukaryota"/>
</dbReference>
<dbReference type="PANTHER" id="PTHR11266:SF18">
    <property type="entry name" value="OS12G0508100 PROTEIN"/>
    <property type="match status" value="1"/>
</dbReference>
<reference evidence="7 8" key="1">
    <citation type="journal article" date="2011" name="Science">
        <title>The Selaginella genome identifies genetic changes associated with the evolution of vascular plants.</title>
        <authorList>
            <person name="Banks J.A."/>
            <person name="Nishiyama T."/>
            <person name="Hasebe M."/>
            <person name="Bowman J.L."/>
            <person name="Gribskov M."/>
            <person name="dePamphilis C."/>
            <person name="Albert V.A."/>
            <person name="Aono N."/>
            <person name="Aoyama T."/>
            <person name="Ambrose B.A."/>
            <person name="Ashton N.W."/>
            <person name="Axtell M.J."/>
            <person name="Barker E."/>
            <person name="Barker M.S."/>
            <person name="Bennetzen J.L."/>
            <person name="Bonawitz N.D."/>
            <person name="Chapple C."/>
            <person name="Cheng C."/>
            <person name="Correa L.G."/>
            <person name="Dacre M."/>
            <person name="DeBarry J."/>
            <person name="Dreyer I."/>
            <person name="Elias M."/>
            <person name="Engstrom E.M."/>
            <person name="Estelle M."/>
            <person name="Feng L."/>
            <person name="Finet C."/>
            <person name="Floyd S.K."/>
            <person name="Frommer W.B."/>
            <person name="Fujita T."/>
            <person name="Gramzow L."/>
            <person name="Gutensohn M."/>
            <person name="Harholt J."/>
            <person name="Hattori M."/>
            <person name="Heyl A."/>
            <person name="Hirai T."/>
            <person name="Hiwatashi Y."/>
            <person name="Ishikawa M."/>
            <person name="Iwata M."/>
            <person name="Karol K.G."/>
            <person name="Koehler B."/>
            <person name="Kolukisaoglu U."/>
            <person name="Kubo M."/>
            <person name="Kurata T."/>
            <person name="Lalonde S."/>
            <person name="Li K."/>
            <person name="Li Y."/>
            <person name="Litt A."/>
            <person name="Lyons E."/>
            <person name="Manning G."/>
            <person name="Maruyama T."/>
            <person name="Michael T.P."/>
            <person name="Mikami K."/>
            <person name="Miyazaki S."/>
            <person name="Morinaga S."/>
            <person name="Murata T."/>
            <person name="Mueller-Roeber B."/>
            <person name="Nelson D.R."/>
            <person name="Obara M."/>
            <person name="Oguri Y."/>
            <person name="Olmstead R.G."/>
            <person name="Onodera N."/>
            <person name="Petersen B.L."/>
            <person name="Pils B."/>
            <person name="Prigge M."/>
            <person name="Rensing S.A."/>
            <person name="Riano-Pachon D.M."/>
            <person name="Roberts A.W."/>
            <person name="Sato Y."/>
            <person name="Scheller H.V."/>
            <person name="Schulz B."/>
            <person name="Schulz C."/>
            <person name="Shakirov E.V."/>
            <person name="Shibagaki N."/>
            <person name="Shinohara N."/>
            <person name="Shippen D.E."/>
            <person name="Soerensen I."/>
            <person name="Sotooka R."/>
            <person name="Sugimoto N."/>
            <person name="Sugita M."/>
            <person name="Sumikawa N."/>
            <person name="Tanurdzic M."/>
            <person name="Theissen G."/>
            <person name="Ulvskov P."/>
            <person name="Wakazuki S."/>
            <person name="Weng J.K."/>
            <person name="Willats W.W."/>
            <person name="Wipf D."/>
            <person name="Wolf P.G."/>
            <person name="Yang L."/>
            <person name="Zimmer A.D."/>
            <person name="Zhu Q."/>
            <person name="Mitros T."/>
            <person name="Hellsten U."/>
            <person name="Loque D."/>
            <person name="Otillar R."/>
            <person name="Salamov A."/>
            <person name="Schmutz J."/>
            <person name="Shapiro H."/>
            <person name="Lindquist E."/>
            <person name="Lucas S."/>
            <person name="Rokhsar D."/>
            <person name="Grigoriev I.V."/>
        </authorList>
    </citation>
    <scope>NUCLEOTIDE SEQUENCE [LARGE SCALE GENOMIC DNA]</scope>
</reference>
<sequence>VAPTASVSFSSALTPSTGGFVGWYLNNLDKRPVVTKSLTACTIYTTADLVAQKLTAMKLGNDAPWDHVRTLRMSAVGLLMSGPTLHLWFNFLNKILPGRDMISTLKKMLLGQTTYGPAFTATFFSINALAQGENGAQIWQRLKRDLIPTLASGLMYWPFCDLITFRYVPVHLQPLVSNSFSLIWTVYLTYMASLK</sequence>
<dbReference type="KEGG" id="smo:SELMODRAFT_79996"/>
<keyword evidence="8" id="KW-1185">Reference proteome</keyword>
<dbReference type="GO" id="GO:0005737">
    <property type="term" value="C:cytoplasm"/>
    <property type="evidence" value="ECO:0000318"/>
    <property type="project" value="GO_Central"/>
</dbReference>
<dbReference type="InParanoid" id="D8QX54"/>
<protein>
    <submittedName>
        <fullName evidence="7">Uncharacterized protein</fullName>
    </submittedName>
</protein>
<comment type="subcellular location">
    <subcellularLocation>
        <location evidence="1">Membrane</location>
        <topology evidence="1">Multi-pass membrane protein</topology>
    </subcellularLocation>
</comment>